<dbReference type="InParanoid" id="A2F1K3"/>
<dbReference type="KEGG" id="tva:4759046"/>
<evidence type="ECO:0000259" key="1">
    <source>
        <dbReference type="Pfam" id="PF05050"/>
    </source>
</evidence>
<dbReference type="VEuPathDB" id="TrichDB:TVAG_440470"/>
<dbReference type="EMBL" id="DS113574">
    <property type="protein sequence ID" value="EAY01221.1"/>
    <property type="molecule type" value="Genomic_DNA"/>
</dbReference>
<name>A2F1K3_TRIV3</name>
<dbReference type="RefSeq" id="XP_001330137.1">
    <property type="nucleotide sequence ID" value="XM_001330102.1"/>
</dbReference>
<reference evidence="2" key="1">
    <citation type="submission" date="2006-10" db="EMBL/GenBank/DDBJ databases">
        <authorList>
            <person name="Amadeo P."/>
            <person name="Zhao Q."/>
            <person name="Wortman J."/>
            <person name="Fraser-Liggett C."/>
            <person name="Carlton J."/>
        </authorList>
    </citation>
    <scope>NUCLEOTIDE SEQUENCE</scope>
    <source>
        <strain evidence="2">G3</strain>
    </source>
</reference>
<keyword evidence="2" id="KW-0489">Methyltransferase</keyword>
<reference evidence="2" key="2">
    <citation type="journal article" date="2007" name="Science">
        <title>Draft genome sequence of the sexually transmitted pathogen Trichomonas vaginalis.</title>
        <authorList>
            <person name="Carlton J.M."/>
            <person name="Hirt R.P."/>
            <person name="Silva J.C."/>
            <person name="Delcher A.L."/>
            <person name="Schatz M."/>
            <person name="Zhao Q."/>
            <person name="Wortman J.R."/>
            <person name="Bidwell S.L."/>
            <person name="Alsmark U.C.M."/>
            <person name="Besteiro S."/>
            <person name="Sicheritz-Ponten T."/>
            <person name="Noel C.J."/>
            <person name="Dacks J.B."/>
            <person name="Foster P.G."/>
            <person name="Simillion C."/>
            <person name="Van de Peer Y."/>
            <person name="Miranda-Saavedra D."/>
            <person name="Barton G.J."/>
            <person name="Westrop G.D."/>
            <person name="Mueller S."/>
            <person name="Dessi D."/>
            <person name="Fiori P.L."/>
            <person name="Ren Q."/>
            <person name="Paulsen I."/>
            <person name="Zhang H."/>
            <person name="Bastida-Corcuera F.D."/>
            <person name="Simoes-Barbosa A."/>
            <person name="Brown M.T."/>
            <person name="Hayes R.D."/>
            <person name="Mukherjee M."/>
            <person name="Okumura C.Y."/>
            <person name="Schneider R."/>
            <person name="Smith A.J."/>
            <person name="Vanacova S."/>
            <person name="Villalvazo M."/>
            <person name="Haas B.J."/>
            <person name="Pertea M."/>
            <person name="Feldblyum T.V."/>
            <person name="Utterback T.R."/>
            <person name="Shu C.L."/>
            <person name="Osoegawa K."/>
            <person name="de Jong P.J."/>
            <person name="Hrdy I."/>
            <person name="Horvathova L."/>
            <person name="Zubacova Z."/>
            <person name="Dolezal P."/>
            <person name="Malik S.B."/>
            <person name="Logsdon J.M. Jr."/>
            <person name="Henze K."/>
            <person name="Gupta A."/>
            <person name="Wang C.C."/>
            <person name="Dunne R.L."/>
            <person name="Upcroft J.A."/>
            <person name="Upcroft P."/>
            <person name="White O."/>
            <person name="Salzberg S.L."/>
            <person name="Tang P."/>
            <person name="Chiu C.-H."/>
            <person name="Lee Y.-S."/>
            <person name="Embley T.M."/>
            <person name="Coombs G.H."/>
            <person name="Mottram J.C."/>
            <person name="Tachezy J."/>
            <person name="Fraser-Liggett C.M."/>
            <person name="Johnson P.J."/>
        </authorList>
    </citation>
    <scope>NUCLEOTIDE SEQUENCE [LARGE SCALE GENOMIC DNA]</scope>
    <source>
        <strain evidence="2">G3</strain>
    </source>
</reference>
<dbReference type="Proteomes" id="UP000001542">
    <property type="component" value="Unassembled WGS sequence"/>
</dbReference>
<dbReference type="VEuPathDB" id="TrichDB:TVAGG3_0369370"/>
<dbReference type="GO" id="GO:0032259">
    <property type="term" value="P:methylation"/>
    <property type="evidence" value="ECO:0007669"/>
    <property type="project" value="UniProtKB-KW"/>
</dbReference>
<keyword evidence="2" id="KW-0808">Transferase</keyword>
<dbReference type="PANTHER" id="PTHR34203">
    <property type="entry name" value="METHYLTRANSFERASE, FKBM FAMILY PROTEIN"/>
    <property type="match status" value="1"/>
</dbReference>
<evidence type="ECO:0000313" key="3">
    <source>
        <dbReference type="Proteomes" id="UP000001542"/>
    </source>
</evidence>
<dbReference type="PANTHER" id="PTHR34203:SF15">
    <property type="entry name" value="SLL1173 PROTEIN"/>
    <property type="match status" value="1"/>
</dbReference>
<organism evidence="2 3">
    <name type="scientific">Trichomonas vaginalis (strain ATCC PRA-98 / G3)</name>
    <dbReference type="NCBI Taxonomy" id="412133"/>
    <lineage>
        <taxon>Eukaryota</taxon>
        <taxon>Metamonada</taxon>
        <taxon>Parabasalia</taxon>
        <taxon>Trichomonadida</taxon>
        <taxon>Trichomonadidae</taxon>
        <taxon>Trichomonas</taxon>
    </lineage>
</organism>
<dbReference type="AlphaFoldDB" id="A2F1K3"/>
<dbReference type="SMR" id="A2F1K3"/>
<dbReference type="Pfam" id="PF05050">
    <property type="entry name" value="Methyltransf_21"/>
    <property type="match status" value="1"/>
</dbReference>
<keyword evidence="3" id="KW-1185">Reference proteome</keyword>
<protein>
    <submittedName>
        <fullName evidence="2">Methyltransferase, FkbM family protein</fullName>
    </submittedName>
</protein>
<sequence length="374" mass="43662">MKLSSITAKLFDKFARTIVWILLTLTFVVQYFNPHVTIEIQHYHDKIRDGIIRDLTLEGGNFCNRNLIHGISNKFKNRALNYVAEKIFTYSYTLNATERRPIDYVKKCILSTNQKFFCPYKIPFIEKEINEKWWYSKENFTLQYYFPELTIFHHGLRDADSKIKDYIREKYFIDAGAFIGDSATYIARYTNKQVYSYELSAKNYKDLLNYSKINKMDHKIVAFNYGVGAKHDSYFIHDSRSGITSPKKRDSGTKVEIVTIDEEVAKHNIEVGFIKADVEGFGLQAALGAAKTIQKQRPVLAFQMYHNMEEFFGIPEFVMTFPNYIYYFNVGAFNIDALGEFGIFAFPAEVLYPPQTQEQWHEIKSYVPPAYSYS</sequence>
<dbReference type="Gene3D" id="3.40.50.150">
    <property type="entry name" value="Vaccinia Virus protein VP39"/>
    <property type="match status" value="1"/>
</dbReference>
<dbReference type="InterPro" id="IPR006342">
    <property type="entry name" value="FkbM_mtfrase"/>
</dbReference>
<dbReference type="InterPro" id="IPR052514">
    <property type="entry name" value="SAM-dependent_MTase"/>
</dbReference>
<accession>A2F1K3</accession>
<dbReference type="GO" id="GO:0008171">
    <property type="term" value="F:O-methyltransferase activity"/>
    <property type="evidence" value="ECO:0000318"/>
    <property type="project" value="GO_Central"/>
</dbReference>
<gene>
    <name evidence="2" type="ORF">TVAG_440470</name>
</gene>
<dbReference type="InterPro" id="IPR029063">
    <property type="entry name" value="SAM-dependent_MTases_sf"/>
</dbReference>
<evidence type="ECO:0000313" key="2">
    <source>
        <dbReference type="EMBL" id="EAY01221.1"/>
    </source>
</evidence>
<dbReference type="NCBIfam" id="TIGR01444">
    <property type="entry name" value="fkbM_fam"/>
    <property type="match status" value="1"/>
</dbReference>
<dbReference type="SUPFAM" id="SSF53335">
    <property type="entry name" value="S-adenosyl-L-methionine-dependent methyltransferases"/>
    <property type="match status" value="1"/>
</dbReference>
<proteinExistence type="predicted"/>
<dbReference type="OrthoDB" id="2108639at2759"/>
<feature type="domain" description="Methyltransferase FkbM" evidence="1">
    <location>
        <begin position="174"/>
        <end position="313"/>
    </location>
</feature>